<gene>
    <name evidence="4" type="ORF">MGWOODY_Smn856</name>
</gene>
<dbReference type="InterPro" id="IPR027005">
    <property type="entry name" value="PMT-like"/>
</dbReference>
<evidence type="ECO:0000313" key="4">
    <source>
        <dbReference type="EMBL" id="CUS45096.1"/>
    </source>
</evidence>
<feature type="domain" description="Glycosyltransferase RgtA/B/C/D-like" evidence="2">
    <location>
        <begin position="59"/>
        <end position="207"/>
    </location>
</feature>
<name>A0A161K5I0_9ZZZZ</name>
<feature type="transmembrane region" description="Helical" evidence="1">
    <location>
        <begin position="312"/>
        <end position="329"/>
    </location>
</feature>
<feature type="transmembrane region" description="Helical" evidence="1">
    <location>
        <begin position="226"/>
        <end position="248"/>
    </location>
</feature>
<keyword evidence="1" id="KW-0812">Transmembrane</keyword>
<dbReference type="PANTHER" id="PTHR10050">
    <property type="entry name" value="DOLICHYL-PHOSPHATE-MANNOSE--PROTEIN MANNOSYLTRANSFERASE"/>
    <property type="match status" value="1"/>
</dbReference>
<feature type="transmembrane region" description="Helical" evidence="1">
    <location>
        <begin position="79"/>
        <end position="104"/>
    </location>
</feature>
<dbReference type="EMBL" id="CZQE01000206">
    <property type="protein sequence ID" value="CUS45096.1"/>
    <property type="molecule type" value="Genomic_DNA"/>
</dbReference>
<feature type="transmembrane region" description="Helical" evidence="1">
    <location>
        <begin position="110"/>
        <end position="127"/>
    </location>
</feature>
<keyword evidence="1" id="KW-0472">Membrane</keyword>
<evidence type="ECO:0000259" key="3">
    <source>
        <dbReference type="Pfam" id="PF16192"/>
    </source>
</evidence>
<dbReference type="Pfam" id="PF13231">
    <property type="entry name" value="PMT_2"/>
    <property type="match status" value="1"/>
</dbReference>
<dbReference type="InterPro" id="IPR032421">
    <property type="entry name" value="PMT_4TMC"/>
</dbReference>
<proteinExistence type="predicted"/>
<accession>A0A161K5I0</accession>
<evidence type="ECO:0000259" key="2">
    <source>
        <dbReference type="Pfam" id="PF13231"/>
    </source>
</evidence>
<protein>
    <submittedName>
        <fullName evidence="4">CONSERVED MEMBRANE PROTEIN</fullName>
    </submittedName>
</protein>
<feature type="transmembrane region" description="Helical" evidence="1">
    <location>
        <begin position="336"/>
        <end position="353"/>
    </location>
</feature>
<reference evidence="4" key="1">
    <citation type="submission" date="2015-10" db="EMBL/GenBank/DDBJ databases">
        <authorList>
            <person name="Gilbert D.G."/>
        </authorList>
    </citation>
    <scope>NUCLEOTIDE SEQUENCE</scope>
</reference>
<feature type="transmembrane region" description="Helical" evidence="1">
    <location>
        <begin position="134"/>
        <end position="151"/>
    </location>
</feature>
<dbReference type="PANTHER" id="PTHR10050:SF53">
    <property type="entry name" value="CHROMOSOME UNDETERMINED SCAFFOLD_67, WHOLE GENOME SHOTGUN SEQUENCE"/>
    <property type="match status" value="1"/>
</dbReference>
<keyword evidence="1" id="KW-1133">Transmembrane helix</keyword>
<organism evidence="4">
    <name type="scientific">hydrothermal vent metagenome</name>
    <dbReference type="NCBI Taxonomy" id="652676"/>
    <lineage>
        <taxon>unclassified sequences</taxon>
        <taxon>metagenomes</taxon>
        <taxon>ecological metagenomes</taxon>
    </lineage>
</organism>
<dbReference type="AlphaFoldDB" id="A0A161K5I0"/>
<feature type="transmembrane region" description="Helical" evidence="1">
    <location>
        <begin position="359"/>
        <end position="381"/>
    </location>
</feature>
<feature type="transmembrane region" description="Helical" evidence="1">
    <location>
        <begin position="393"/>
        <end position="413"/>
    </location>
</feature>
<evidence type="ECO:0000256" key="1">
    <source>
        <dbReference type="SAM" id="Phobius"/>
    </source>
</evidence>
<dbReference type="InterPro" id="IPR038731">
    <property type="entry name" value="RgtA/B/C-like"/>
</dbReference>
<dbReference type="Pfam" id="PF16192">
    <property type="entry name" value="PMT_4TMC"/>
    <property type="match status" value="1"/>
</dbReference>
<feature type="domain" description="Protein O-mannosyl-transferase C-terminal four TM" evidence="3">
    <location>
        <begin position="256"/>
        <end position="428"/>
    </location>
</feature>
<feature type="transmembrane region" description="Helical" evidence="1">
    <location>
        <begin position="163"/>
        <end position="193"/>
    </location>
</feature>
<sequence>MTAESQPRPYRAAAIIGLLAQLLFSFRLTTPHKLVFDETHYVAAARVLMTLSGPSNIEHPLLGKELIALGMMIFGDNSLGWRIMSTFAATAVVLGIFAILWMLFGWVRTATFGALFVLLNITVFIQARIGMLDGFMAAFVVTGIAALLWAMRAPPGKTWRRWLLGAVLLGLGVAAKWAAAPYIAYAAVAFVAIRLRDGRARKRSIYAALNPGNQTYWPGLPVVPALLALGVVSVSVYSLTFLPAFYYAHFPLTADGFVKFQMQMYASQTQVLPPHTYQSNWPTWPLMIRPIWYLYEPVDGEMRGIFFVGNPAILWGGLIAVAACLYAWLRDGSARMLAVAGLWIASYAIWIVIPKSIGFFYYYYLSSIFLALPLAAAFHHFGTGRHARWDSRFLVLAFCLFAYFYPIISAMPLSDPQNFRYWMWFPTWP</sequence>